<gene>
    <name evidence="1" type="ORF">AMECASPLE_025689</name>
</gene>
<accession>A0ABV0ZDL4</accession>
<dbReference type="EMBL" id="JAHRIP010058981">
    <property type="protein sequence ID" value="MEQ2304304.1"/>
    <property type="molecule type" value="Genomic_DNA"/>
</dbReference>
<keyword evidence="2" id="KW-1185">Reference proteome</keyword>
<proteinExistence type="predicted"/>
<evidence type="ECO:0000313" key="1">
    <source>
        <dbReference type="EMBL" id="MEQ2304304.1"/>
    </source>
</evidence>
<name>A0ABV0ZDL4_9TELE</name>
<reference evidence="1 2" key="1">
    <citation type="submission" date="2021-06" db="EMBL/GenBank/DDBJ databases">
        <authorList>
            <person name="Palmer J.M."/>
        </authorList>
    </citation>
    <scope>NUCLEOTIDE SEQUENCE [LARGE SCALE GENOMIC DNA]</scope>
    <source>
        <strain evidence="1 2">AS_MEX2019</strain>
        <tissue evidence="1">Muscle</tissue>
    </source>
</reference>
<evidence type="ECO:0000313" key="2">
    <source>
        <dbReference type="Proteomes" id="UP001469553"/>
    </source>
</evidence>
<dbReference type="Proteomes" id="UP001469553">
    <property type="component" value="Unassembled WGS sequence"/>
</dbReference>
<sequence length="113" mass="12927">MTMDCIFRHLLVRTIFDFFRNLSYSSSFVRSNDTCQPSLPLGLSEPWLSMTVTQFPQPGTHLKDIDYCRHGTPYKSSSFGDALMQSSQHDNLARLKLDQILMLGCFISSVHTF</sequence>
<comment type="caution">
    <text evidence="1">The sequence shown here is derived from an EMBL/GenBank/DDBJ whole genome shotgun (WGS) entry which is preliminary data.</text>
</comment>
<organism evidence="1 2">
    <name type="scientific">Ameca splendens</name>
    <dbReference type="NCBI Taxonomy" id="208324"/>
    <lineage>
        <taxon>Eukaryota</taxon>
        <taxon>Metazoa</taxon>
        <taxon>Chordata</taxon>
        <taxon>Craniata</taxon>
        <taxon>Vertebrata</taxon>
        <taxon>Euteleostomi</taxon>
        <taxon>Actinopterygii</taxon>
        <taxon>Neopterygii</taxon>
        <taxon>Teleostei</taxon>
        <taxon>Neoteleostei</taxon>
        <taxon>Acanthomorphata</taxon>
        <taxon>Ovalentaria</taxon>
        <taxon>Atherinomorphae</taxon>
        <taxon>Cyprinodontiformes</taxon>
        <taxon>Goodeidae</taxon>
        <taxon>Ameca</taxon>
    </lineage>
</organism>
<protein>
    <submittedName>
        <fullName evidence="1">Uncharacterized protein</fullName>
    </submittedName>
</protein>